<dbReference type="InterPro" id="IPR044053">
    <property type="entry name" value="AsaB-like"/>
</dbReference>
<name>A0AAE0WNC9_9PEZI</name>
<gene>
    <name evidence="4" type="ORF">LTR78_005287</name>
</gene>
<evidence type="ECO:0000313" key="4">
    <source>
        <dbReference type="EMBL" id="KAK3674943.1"/>
    </source>
</evidence>
<dbReference type="NCBIfam" id="NF041278">
    <property type="entry name" value="CmcJ_NvfI_EfuI"/>
    <property type="match status" value="1"/>
</dbReference>
<keyword evidence="5" id="KW-1185">Reference proteome</keyword>
<proteinExistence type="inferred from homology"/>
<dbReference type="EMBL" id="JAUTXT010000017">
    <property type="protein sequence ID" value="KAK3674943.1"/>
    <property type="molecule type" value="Genomic_DNA"/>
</dbReference>
<keyword evidence="1" id="KW-0560">Oxidoreductase</keyword>
<evidence type="ECO:0000256" key="2">
    <source>
        <dbReference type="ARBA" id="ARBA00023604"/>
    </source>
</evidence>
<dbReference type="PANTHER" id="PTHR34598">
    <property type="entry name" value="BLL6449 PROTEIN"/>
    <property type="match status" value="1"/>
</dbReference>
<dbReference type="PANTHER" id="PTHR34598:SF3">
    <property type="entry name" value="OXIDOREDUCTASE AN1597"/>
    <property type="match status" value="1"/>
</dbReference>
<dbReference type="GO" id="GO:0016491">
    <property type="term" value="F:oxidoreductase activity"/>
    <property type="evidence" value="ECO:0007669"/>
    <property type="project" value="UniProtKB-KW"/>
</dbReference>
<sequence length="416" mass="47642">MPSRIISNSAGVKVATDIFTEPHAERPSARDINVQLMYLKDDPLYKTVKPVQITPNFADQNDRTNVRLAPGQQEVLHDVRGRHGELLGDFSLDDHGFTYIKSPTAFKDWSSQPNIAQDYLPELEALLEREVDGCDEILFYDARIRQEGDEGLRVEGLSYNPFARQVHTDNTDRSVLEKIRDLMEMKTDYLLNGRARIINIWRPIKHPVYDCGLAIADGRDVMECDRHRADSGEYWDTMGVVQYRPGFEWYYCSEQDEEDVILFKNYDSATDVKARVCLHTAFDLPAEVIPPGAPTRESIEVRALVFTYPASGMRPLGATPHPLATSLQQSHLQRLDDEYTITDRLRTDIDEGNEVKDAVLLLRRQEIKRLERLNKAVTGERNVAVEQLKLKDQECQNLRKELGHLRQQAQGQFETS</sequence>
<dbReference type="AlphaFoldDB" id="A0AAE0WNC9"/>
<accession>A0AAE0WNC9</accession>
<comment type="caution">
    <text evidence="4">The sequence shown here is derived from an EMBL/GenBank/DDBJ whole genome shotgun (WGS) entry which is preliminary data.</text>
</comment>
<evidence type="ECO:0000313" key="5">
    <source>
        <dbReference type="Proteomes" id="UP001274830"/>
    </source>
</evidence>
<feature type="coiled-coil region" evidence="3">
    <location>
        <begin position="381"/>
        <end position="408"/>
    </location>
</feature>
<reference evidence="4" key="1">
    <citation type="submission" date="2023-07" db="EMBL/GenBank/DDBJ databases">
        <title>Black Yeasts Isolated from many extreme environments.</title>
        <authorList>
            <person name="Coleine C."/>
            <person name="Stajich J.E."/>
            <person name="Selbmann L."/>
        </authorList>
    </citation>
    <scope>NUCLEOTIDE SEQUENCE</scope>
    <source>
        <strain evidence="4">CCFEE 5485</strain>
    </source>
</reference>
<evidence type="ECO:0000256" key="3">
    <source>
        <dbReference type="SAM" id="Coils"/>
    </source>
</evidence>
<evidence type="ECO:0000256" key="1">
    <source>
        <dbReference type="ARBA" id="ARBA00023002"/>
    </source>
</evidence>
<keyword evidence="3" id="KW-0175">Coiled coil</keyword>
<organism evidence="4 5">
    <name type="scientific">Recurvomyces mirabilis</name>
    <dbReference type="NCBI Taxonomy" id="574656"/>
    <lineage>
        <taxon>Eukaryota</taxon>
        <taxon>Fungi</taxon>
        <taxon>Dikarya</taxon>
        <taxon>Ascomycota</taxon>
        <taxon>Pezizomycotina</taxon>
        <taxon>Dothideomycetes</taxon>
        <taxon>Dothideomycetidae</taxon>
        <taxon>Mycosphaerellales</taxon>
        <taxon>Teratosphaeriaceae</taxon>
        <taxon>Recurvomyces</taxon>
    </lineage>
</organism>
<protein>
    <submittedName>
        <fullName evidence="4">Uncharacterized protein</fullName>
    </submittedName>
</protein>
<comment type="similarity">
    <text evidence="2">Belongs to the asaB hydroxylase/desaturase family.</text>
</comment>
<dbReference type="Proteomes" id="UP001274830">
    <property type="component" value="Unassembled WGS sequence"/>
</dbReference>